<dbReference type="OrthoDB" id="8141485at2"/>
<proteinExistence type="predicted"/>
<sequence length="97" mass="10179" precursor="true">MRGKKSATRAVQATIKRLTAQTRTVSRLAAIASHAMMGAAIGLGFAFVATWSPNFGVTPALLSLPEHRVFDFALTSAFGFAIVATLTGLALGEADER</sequence>
<name>E6VDG2_RHOPX</name>
<organism evidence="2 3">
    <name type="scientific">Rhodopseudomonas palustris (strain DX-1)</name>
    <dbReference type="NCBI Taxonomy" id="652103"/>
    <lineage>
        <taxon>Bacteria</taxon>
        <taxon>Pseudomonadati</taxon>
        <taxon>Pseudomonadota</taxon>
        <taxon>Alphaproteobacteria</taxon>
        <taxon>Hyphomicrobiales</taxon>
        <taxon>Nitrobacteraceae</taxon>
        <taxon>Rhodopseudomonas</taxon>
    </lineage>
</organism>
<reference evidence="2" key="1">
    <citation type="submission" date="2010-12" db="EMBL/GenBank/DDBJ databases">
        <title>Complete sequence of Rhodopseudomonas palustris DX-1.</title>
        <authorList>
            <consortium name="US DOE Joint Genome Institute"/>
            <person name="Lucas S."/>
            <person name="Copeland A."/>
            <person name="Lapidus A."/>
            <person name="Cheng J.-F."/>
            <person name="Goodwin L."/>
            <person name="Pitluck S."/>
            <person name="Misra M."/>
            <person name="Chertkov O."/>
            <person name="Detter J.C."/>
            <person name="Han C."/>
            <person name="Tapia R."/>
            <person name="Land M."/>
            <person name="Hauser L."/>
            <person name="Kyrpides N."/>
            <person name="Ivanova N."/>
            <person name="Ovchinnikova G."/>
            <person name="Logan B."/>
            <person name="Oda Y."/>
            <person name="Harwood C."/>
            <person name="Woyke T."/>
        </authorList>
    </citation>
    <scope>NUCLEOTIDE SEQUENCE [LARGE SCALE GENOMIC DNA]</scope>
    <source>
        <strain evidence="2">DX-1</strain>
    </source>
</reference>
<keyword evidence="1" id="KW-0472">Membrane</keyword>
<evidence type="ECO:0000256" key="1">
    <source>
        <dbReference type="SAM" id="Phobius"/>
    </source>
</evidence>
<dbReference type="EMBL" id="CP002418">
    <property type="protein sequence ID" value="ADU42797.1"/>
    <property type="molecule type" value="Genomic_DNA"/>
</dbReference>
<gene>
    <name evidence="2" type="ordered locus">Rpdx1_1171</name>
</gene>
<feature type="transmembrane region" description="Helical" evidence="1">
    <location>
        <begin position="72"/>
        <end position="92"/>
    </location>
</feature>
<keyword evidence="1" id="KW-0812">Transmembrane</keyword>
<dbReference type="HOGENOM" id="CLU_183060_0_0_5"/>
<accession>E6VDG2</accession>
<feature type="transmembrane region" description="Helical" evidence="1">
    <location>
        <begin position="28"/>
        <end position="52"/>
    </location>
</feature>
<evidence type="ECO:0000313" key="2">
    <source>
        <dbReference type="EMBL" id="ADU42797.1"/>
    </source>
</evidence>
<dbReference type="KEGG" id="rpx:Rpdx1_1171"/>
<dbReference type="Proteomes" id="UP000001402">
    <property type="component" value="Chromosome"/>
</dbReference>
<keyword evidence="1" id="KW-1133">Transmembrane helix</keyword>
<protein>
    <submittedName>
        <fullName evidence="2">Uncharacterized protein</fullName>
    </submittedName>
</protein>
<dbReference type="AlphaFoldDB" id="E6VDG2"/>
<evidence type="ECO:0000313" key="3">
    <source>
        <dbReference type="Proteomes" id="UP000001402"/>
    </source>
</evidence>